<dbReference type="InterPro" id="IPR014001">
    <property type="entry name" value="Helicase_ATP-bd"/>
</dbReference>
<gene>
    <name evidence="11" type="ORF">Ari01nite_36640</name>
</gene>
<dbReference type="InterPro" id="IPR002464">
    <property type="entry name" value="DNA/RNA_helicase_DEAH_CS"/>
</dbReference>
<dbReference type="EC" id="5.6.2.4" evidence="8"/>
<dbReference type="InterPro" id="IPR001650">
    <property type="entry name" value="Helicase_C-like"/>
</dbReference>
<dbReference type="GO" id="GO:0005737">
    <property type="term" value="C:cytoplasm"/>
    <property type="evidence" value="ECO:0007669"/>
    <property type="project" value="TreeGrafter"/>
</dbReference>
<dbReference type="GO" id="GO:0043138">
    <property type="term" value="F:3'-5' DNA helicase activity"/>
    <property type="evidence" value="ECO:0007669"/>
    <property type="project" value="UniProtKB-EC"/>
</dbReference>
<dbReference type="GO" id="GO:0030894">
    <property type="term" value="C:replisome"/>
    <property type="evidence" value="ECO:0007669"/>
    <property type="project" value="TreeGrafter"/>
</dbReference>
<accession>A0A919JZQ2</accession>
<evidence type="ECO:0000313" key="12">
    <source>
        <dbReference type="Proteomes" id="UP000636960"/>
    </source>
</evidence>
<feature type="domain" description="Helicase C-terminal" evidence="10">
    <location>
        <begin position="249"/>
        <end position="403"/>
    </location>
</feature>
<keyword evidence="12" id="KW-1185">Reference proteome</keyword>
<dbReference type="GO" id="GO:0006310">
    <property type="term" value="P:DNA recombination"/>
    <property type="evidence" value="ECO:0007669"/>
    <property type="project" value="TreeGrafter"/>
</dbReference>
<dbReference type="EMBL" id="BOMV01000040">
    <property type="protein sequence ID" value="GIE96199.1"/>
    <property type="molecule type" value="Genomic_DNA"/>
</dbReference>
<dbReference type="PROSITE" id="PS51194">
    <property type="entry name" value="HELICASE_CTER"/>
    <property type="match status" value="1"/>
</dbReference>
<name>A0A919JZQ2_9ACTN</name>
<sequence length="718" mass="77285">MTDTTQTPPERAVDRAAVRERAEEVLRKLAGERAVLREDQWRAIEALTVDRRRVLCVQRTGWGKSAVYFVATALLRRGVTAEPAGPTVIVSPLLALMRNQVDAAARAGIRARTINSANLDEWSEIEAEIRDGTVDVLLISPERLNNPDFRDNVLPGLAASTGLLVVDEAHCVSDWGHDFRPDYRRLRTFLAGLPGRVPVLATTATANSRVTADVADQLGDALVLRGTLDRDSLRLAVLDLPDPAHRLAWLADHLDLLPGSGIIYTLTVAGATETADFLRSRGFPVASYTGQVEDADRRAAEQDLLDNKIKALVATSALGMGFDKPDLGFVVHLGAPPSPIAYYQQVGRAGRAVEHAEVVLLPGREDMAIWRYFASLAFPPEEQVRSVLAYLDADRPMSTQALEPLVDLRRTRLEMMLKVLDVDGAVRRTRGGWLSTGEPWTYDTERLRRVAEARSTEQQTMIEYARGSSCRMEFLRRCLDDPDAAPCGRCDNCAGPLYDADASSASLAAADAFLGRPGVQIAPKKMWPTGLAAVGVSVKGKIGPADQIEPGRAVGRLSDLGWGGRLRAAAGPESPDAPISDELAAAVVEILKTWAHGEDAWSQRPAAVVEVGSRRHPQLVRSLAEHIARVGRLPLLGAVTAAHGPDSEARGNSAQRVRALHDAFTVEPEVAAALSGLTGPVLLVDDLVDSGWTMALAGRALRRAGAEGVLPLALAVAG</sequence>
<dbReference type="PANTHER" id="PTHR13710:SF105">
    <property type="entry name" value="ATP-DEPENDENT DNA HELICASE Q1"/>
    <property type="match status" value="1"/>
</dbReference>
<dbReference type="InterPro" id="IPR029057">
    <property type="entry name" value="PRTase-like"/>
</dbReference>
<evidence type="ECO:0000256" key="6">
    <source>
        <dbReference type="ARBA" id="ARBA00023235"/>
    </source>
</evidence>
<dbReference type="GO" id="GO:0009378">
    <property type="term" value="F:four-way junction helicase activity"/>
    <property type="evidence" value="ECO:0007669"/>
    <property type="project" value="TreeGrafter"/>
</dbReference>
<comment type="caution">
    <text evidence="11">The sequence shown here is derived from an EMBL/GenBank/DDBJ whole genome shotgun (WGS) entry which is preliminary data.</text>
</comment>
<dbReference type="RefSeq" id="WP_239162830.1">
    <property type="nucleotide sequence ID" value="NZ_BOMV01000040.1"/>
</dbReference>
<protein>
    <recommendedName>
        <fullName evidence="8">DNA 3'-5' helicase</fullName>
        <ecNumber evidence="8">5.6.2.4</ecNumber>
    </recommendedName>
</protein>
<organism evidence="11 12">
    <name type="scientific">Paractinoplanes rishiriensis</name>
    <dbReference type="NCBI Taxonomy" id="1050105"/>
    <lineage>
        <taxon>Bacteria</taxon>
        <taxon>Bacillati</taxon>
        <taxon>Actinomycetota</taxon>
        <taxon>Actinomycetes</taxon>
        <taxon>Micromonosporales</taxon>
        <taxon>Micromonosporaceae</taxon>
        <taxon>Paractinoplanes</taxon>
    </lineage>
</organism>
<dbReference type="SMART" id="SM00487">
    <property type="entry name" value="DEXDc"/>
    <property type="match status" value="1"/>
</dbReference>
<reference evidence="11" key="1">
    <citation type="submission" date="2021-01" db="EMBL/GenBank/DDBJ databases">
        <title>Whole genome shotgun sequence of Actinoplanes rishiriensis NBRC 108556.</title>
        <authorList>
            <person name="Komaki H."/>
            <person name="Tamura T."/>
        </authorList>
    </citation>
    <scope>NUCLEOTIDE SEQUENCE</scope>
    <source>
        <strain evidence="11">NBRC 108556</strain>
    </source>
</reference>
<evidence type="ECO:0000256" key="3">
    <source>
        <dbReference type="ARBA" id="ARBA00022801"/>
    </source>
</evidence>
<dbReference type="AlphaFoldDB" id="A0A919JZQ2"/>
<evidence type="ECO:0000256" key="7">
    <source>
        <dbReference type="ARBA" id="ARBA00034617"/>
    </source>
</evidence>
<evidence type="ECO:0000256" key="2">
    <source>
        <dbReference type="ARBA" id="ARBA00022741"/>
    </source>
</evidence>
<feature type="domain" description="Helicase ATP-binding" evidence="9">
    <location>
        <begin position="45"/>
        <end position="224"/>
    </location>
</feature>
<dbReference type="Pfam" id="PF00270">
    <property type="entry name" value="DEAD"/>
    <property type="match status" value="1"/>
</dbReference>
<evidence type="ECO:0000259" key="10">
    <source>
        <dbReference type="PROSITE" id="PS51194"/>
    </source>
</evidence>
<dbReference type="Gene3D" id="1.10.10.10">
    <property type="entry name" value="Winged helix-like DNA-binding domain superfamily/Winged helix DNA-binding domain"/>
    <property type="match status" value="1"/>
</dbReference>
<dbReference type="GO" id="GO:0005524">
    <property type="term" value="F:ATP binding"/>
    <property type="evidence" value="ECO:0007669"/>
    <property type="project" value="UniProtKB-KW"/>
</dbReference>
<dbReference type="GO" id="GO:0006281">
    <property type="term" value="P:DNA repair"/>
    <property type="evidence" value="ECO:0007669"/>
    <property type="project" value="TreeGrafter"/>
</dbReference>
<dbReference type="GO" id="GO:0043590">
    <property type="term" value="C:bacterial nucleoid"/>
    <property type="evidence" value="ECO:0007669"/>
    <property type="project" value="TreeGrafter"/>
</dbReference>
<dbReference type="SMART" id="SM00490">
    <property type="entry name" value="HELICc"/>
    <property type="match status" value="1"/>
</dbReference>
<dbReference type="SUPFAM" id="SSF53271">
    <property type="entry name" value="PRTase-like"/>
    <property type="match status" value="1"/>
</dbReference>
<dbReference type="PROSITE" id="PS51192">
    <property type="entry name" value="HELICASE_ATP_BIND_1"/>
    <property type="match status" value="1"/>
</dbReference>
<keyword evidence="11" id="KW-0347">Helicase</keyword>
<evidence type="ECO:0000259" key="9">
    <source>
        <dbReference type="PROSITE" id="PS51192"/>
    </source>
</evidence>
<proteinExistence type="inferred from homology"/>
<dbReference type="Pfam" id="PF00271">
    <property type="entry name" value="Helicase_C"/>
    <property type="match status" value="1"/>
</dbReference>
<dbReference type="PROSITE" id="PS00690">
    <property type="entry name" value="DEAH_ATP_HELICASE"/>
    <property type="match status" value="1"/>
</dbReference>
<dbReference type="GO" id="GO:0003677">
    <property type="term" value="F:DNA binding"/>
    <property type="evidence" value="ECO:0007669"/>
    <property type="project" value="UniProtKB-KW"/>
</dbReference>
<dbReference type="InterPro" id="IPR027417">
    <property type="entry name" value="P-loop_NTPase"/>
</dbReference>
<evidence type="ECO:0000256" key="1">
    <source>
        <dbReference type="ARBA" id="ARBA00005446"/>
    </source>
</evidence>
<comment type="similarity">
    <text evidence="1">Belongs to the helicase family. RecQ subfamily.</text>
</comment>
<dbReference type="InterPro" id="IPR000836">
    <property type="entry name" value="PRTase_dom"/>
</dbReference>
<keyword evidence="4" id="KW-0067">ATP-binding</keyword>
<comment type="catalytic activity">
    <reaction evidence="7">
        <text>Couples ATP hydrolysis with the unwinding of duplex DNA by translocating in the 3'-5' direction.</text>
        <dbReference type="EC" id="5.6.2.4"/>
    </reaction>
</comment>
<dbReference type="CDD" id="cd06223">
    <property type="entry name" value="PRTases_typeI"/>
    <property type="match status" value="1"/>
</dbReference>
<dbReference type="InterPro" id="IPR011545">
    <property type="entry name" value="DEAD/DEAH_box_helicase_dom"/>
</dbReference>
<dbReference type="SUPFAM" id="SSF52540">
    <property type="entry name" value="P-loop containing nucleoside triphosphate hydrolases"/>
    <property type="match status" value="1"/>
</dbReference>
<evidence type="ECO:0000313" key="11">
    <source>
        <dbReference type="EMBL" id="GIE96199.1"/>
    </source>
</evidence>
<evidence type="ECO:0000256" key="4">
    <source>
        <dbReference type="ARBA" id="ARBA00022840"/>
    </source>
</evidence>
<dbReference type="Gene3D" id="3.40.50.300">
    <property type="entry name" value="P-loop containing nucleotide triphosphate hydrolases"/>
    <property type="match status" value="2"/>
</dbReference>
<evidence type="ECO:0000256" key="5">
    <source>
        <dbReference type="ARBA" id="ARBA00023125"/>
    </source>
</evidence>
<keyword evidence="5" id="KW-0238">DNA-binding</keyword>
<keyword evidence="3" id="KW-0378">Hydrolase</keyword>
<evidence type="ECO:0000256" key="8">
    <source>
        <dbReference type="ARBA" id="ARBA00034808"/>
    </source>
</evidence>
<keyword evidence="6" id="KW-0413">Isomerase</keyword>
<keyword evidence="2" id="KW-0547">Nucleotide-binding</keyword>
<dbReference type="InterPro" id="IPR036388">
    <property type="entry name" value="WH-like_DNA-bd_sf"/>
</dbReference>
<dbReference type="Proteomes" id="UP000636960">
    <property type="component" value="Unassembled WGS sequence"/>
</dbReference>
<dbReference type="PANTHER" id="PTHR13710">
    <property type="entry name" value="DNA HELICASE RECQ FAMILY MEMBER"/>
    <property type="match status" value="1"/>
</dbReference>
<dbReference type="GO" id="GO:0016787">
    <property type="term" value="F:hydrolase activity"/>
    <property type="evidence" value="ECO:0007669"/>
    <property type="project" value="UniProtKB-KW"/>
</dbReference>